<evidence type="ECO:0000313" key="18">
    <source>
        <dbReference type="Ensembl" id="ENSOTSP00005105111.2"/>
    </source>
</evidence>
<evidence type="ECO:0000313" key="19">
    <source>
        <dbReference type="Proteomes" id="UP000694402"/>
    </source>
</evidence>
<evidence type="ECO:0000259" key="16">
    <source>
        <dbReference type="PROSITE" id="PS51192"/>
    </source>
</evidence>
<feature type="compositionally biased region" description="Basic and acidic residues" evidence="15">
    <location>
        <begin position="319"/>
        <end position="331"/>
    </location>
</feature>
<reference evidence="18" key="1">
    <citation type="submission" date="2025-08" db="UniProtKB">
        <authorList>
            <consortium name="Ensembl"/>
        </authorList>
    </citation>
    <scope>IDENTIFICATION</scope>
</reference>
<dbReference type="FunFam" id="3.40.50.300:FF:000863">
    <property type="entry name" value="DNA excision repair protein ERCC-6"/>
    <property type="match status" value="1"/>
</dbReference>
<keyword evidence="10" id="KW-0539">Nucleus</keyword>
<dbReference type="Ensembl" id="ENSOTST00005113568.2">
    <property type="protein sequence ID" value="ENSOTSP00005105111.2"/>
    <property type="gene ID" value="ENSOTSG00005047975.2"/>
</dbReference>
<feature type="coiled-coil region" evidence="14">
    <location>
        <begin position="119"/>
        <end position="153"/>
    </location>
</feature>
<evidence type="ECO:0000256" key="14">
    <source>
        <dbReference type="SAM" id="Coils"/>
    </source>
</evidence>
<comment type="subcellular location">
    <subcellularLocation>
        <location evidence="1">Nucleus</location>
    </subcellularLocation>
</comment>
<dbReference type="InterPro" id="IPR000330">
    <property type="entry name" value="SNF2_N"/>
</dbReference>
<dbReference type="GO" id="GO:0005634">
    <property type="term" value="C:nucleus"/>
    <property type="evidence" value="ECO:0007669"/>
    <property type="project" value="UniProtKB-SubCell"/>
</dbReference>
<dbReference type="CDD" id="cd21397">
    <property type="entry name" value="cc_ERCC-6_N"/>
    <property type="match status" value="1"/>
</dbReference>
<dbReference type="GO" id="GO:0008094">
    <property type="term" value="F:ATP-dependent activity, acting on DNA"/>
    <property type="evidence" value="ECO:0007669"/>
    <property type="project" value="TreeGrafter"/>
</dbReference>
<dbReference type="Pfam" id="PF00176">
    <property type="entry name" value="SNF2-rel_dom"/>
    <property type="match status" value="1"/>
</dbReference>
<feature type="compositionally biased region" description="Basic and acidic residues" evidence="15">
    <location>
        <begin position="1070"/>
        <end position="1088"/>
    </location>
</feature>
<keyword evidence="9" id="KW-0234">DNA repair</keyword>
<dbReference type="PROSITE" id="PS51192">
    <property type="entry name" value="HELICASE_ATP_BIND_1"/>
    <property type="match status" value="1"/>
</dbReference>
<dbReference type="Gene3D" id="3.40.50.300">
    <property type="entry name" value="P-loop containing nucleotide triphosphate hydrolases"/>
    <property type="match status" value="1"/>
</dbReference>
<evidence type="ECO:0000256" key="7">
    <source>
        <dbReference type="ARBA" id="ARBA00022840"/>
    </source>
</evidence>
<keyword evidence="4" id="KW-0227">DNA damage</keyword>
<keyword evidence="19" id="KW-1185">Reference proteome</keyword>
<feature type="compositionally biased region" description="Basic and acidic residues" evidence="15">
    <location>
        <begin position="341"/>
        <end position="355"/>
    </location>
</feature>
<dbReference type="InterPro" id="IPR014001">
    <property type="entry name" value="Helicase_ATP-bd"/>
</dbReference>
<dbReference type="InterPro" id="IPR058951">
    <property type="entry name" value="WHD_Rad26_CSB-like"/>
</dbReference>
<dbReference type="CDD" id="cd22254">
    <property type="entry name" value="CSB_WHD"/>
    <property type="match status" value="1"/>
</dbReference>
<dbReference type="InterPro" id="IPR038718">
    <property type="entry name" value="SNF2-like_sf"/>
</dbReference>
<dbReference type="SMART" id="SM00487">
    <property type="entry name" value="DEXDc"/>
    <property type="match status" value="1"/>
</dbReference>
<evidence type="ECO:0000256" key="11">
    <source>
        <dbReference type="ARBA" id="ARBA00071998"/>
    </source>
</evidence>
<comment type="similarity">
    <text evidence="2">Belongs to the SNF2/RAD54 helicase family.</text>
</comment>
<accession>A0A8C8K9J8</accession>
<feature type="region of interest" description="Disordered" evidence="15">
    <location>
        <begin position="893"/>
        <end position="1088"/>
    </location>
</feature>
<feature type="domain" description="Helicase C-terminal" evidence="17">
    <location>
        <begin position="729"/>
        <end position="888"/>
    </location>
</feature>
<feature type="compositionally biased region" description="Basic residues" evidence="15">
    <location>
        <begin position="920"/>
        <end position="932"/>
    </location>
</feature>
<evidence type="ECO:0000256" key="12">
    <source>
        <dbReference type="ARBA" id="ARBA00076356"/>
    </source>
</evidence>
<dbReference type="GeneTree" id="ENSGT00940000158057"/>
<feature type="region of interest" description="Disordered" evidence="15">
    <location>
        <begin position="1147"/>
        <end position="1168"/>
    </location>
</feature>
<dbReference type="FunFam" id="3.40.50.10810:FF:000094">
    <property type="entry name" value="DNA excision repair protein ERCC-6"/>
    <property type="match status" value="1"/>
</dbReference>
<dbReference type="GO" id="GO:0016787">
    <property type="term" value="F:hydrolase activity"/>
    <property type="evidence" value="ECO:0007669"/>
    <property type="project" value="UniProtKB-KW"/>
</dbReference>
<evidence type="ECO:0000256" key="1">
    <source>
        <dbReference type="ARBA" id="ARBA00004123"/>
    </source>
</evidence>
<feature type="compositionally biased region" description="Basic and acidic residues" evidence="15">
    <location>
        <begin position="253"/>
        <end position="265"/>
    </location>
</feature>
<dbReference type="SMART" id="SM00490">
    <property type="entry name" value="HELICc"/>
    <property type="match status" value="1"/>
</dbReference>
<evidence type="ECO:0000256" key="4">
    <source>
        <dbReference type="ARBA" id="ARBA00022763"/>
    </source>
</evidence>
<gene>
    <name evidence="18" type="primary">ERCC6</name>
</gene>
<feature type="compositionally biased region" description="Basic residues" evidence="15">
    <location>
        <begin position="1008"/>
        <end position="1017"/>
    </location>
</feature>
<keyword evidence="6" id="KW-0347">Helicase</keyword>
<dbReference type="Proteomes" id="UP000694402">
    <property type="component" value="Unassembled WGS sequence"/>
</dbReference>
<dbReference type="PANTHER" id="PTHR45629:SF7">
    <property type="entry name" value="DNA EXCISION REPAIR PROTEIN ERCC-6-RELATED"/>
    <property type="match status" value="1"/>
</dbReference>
<feature type="region of interest" description="Disordered" evidence="15">
    <location>
        <begin position="237"/>
        <end position="391"/>
    </location>
</feature>
<dbReference type="PROSITE" id="PS51194">
    <property type="entry name" value="HELICASE_CTER"/>
    <property type="match status" value="1"/>
</dbReference>
<keyword evidence="3" id="KW-0547">Nucleotide-binding</keyword>
<evidence type="ECO:0000256" key="8">
    <source>
        <dbReference type="ARBA" id="ARBA00023125"/>
    </source>
</evidence>
<dbReference type="InterPro" id="IPR049730">
    <property type="entry name" value="SNF2/RAD54-like_C"/>
</dbReference>
<evidence type="ECO:0000256" key="6">
    <source>
        <dbReference type="ARBA" id="ARBA00022806"/>
    </source>
</evidence>
<evidence type="ECO:0000256" key="9">
    <source>
        <dbReference type="ARBA" id="ARBA00023204"/>
    </source>
</evidence>
<dbReference type="Pfam" id="PF25875">
    <property type="entry name" value="WHD_Rad26_CSB"/>
    <property type="match status" value="1"/>
</dbReference>
<evidence type="ECO:0000256" key="15">
    <source>
        <dbReference type="SAM" id="MobiDB-lite"/>
    </source>
</evidence>
<keyword evidence="14" id="KW-0175">Coiled coil</keyword>
<evidence type="ECO:0000259" key="17">
    <source>
        <dbReference type="PROSITE" id="PS51194"/>
    </source>
</evidence>
<evidence type="ECO:0000256" key="3">
    <source>
        <dbReference type="ARBA" id="ARBA00022741"/>
    </source>
</evidence>
<dbReference type="GO" id="GO:0006283">
    <property type="term" value="P:transcription-coupled nucleotide-excision repair"/>
    <property type="evidence" value="ECO:0007669"/>
    <property type="project" value="TreeGrafter"/>
</dbReference>
<dbReference type="InterPro" id="IPR059240">
    <property type="entry name" value="cc_ERCC-6_N"/>
</dbReference>
<dbReference type="Gene3D" id="3.40.50.10810">
    <property type="entry name" value="Tandem AAA-ATPase domain"/>
    <property type="match status" value="1"/>
</dbReference>
<name>A0A8C8K9J8_ONCTS</name>
<reference evidence="18" key="2">
    <citation type="submission" date="2025-09" db="UniProtKB">
        <authorList>
            <consortium name="Ensembl"/>
        </authorList>
    </citation>
    <scope>IDENTIFICATION</scope>
</reference>
<feature type="compositionally biased region" description="Polar residues" evidence="15">
    <location>
        <begin position="893"/>
        <end position="905"/>
    </location>
</feature>
<feature type="compositionally biased region" description="Polar residues" evidence="15">
    <location>
        <begin position="958"/>
        <end position="978"/>
    </location>
</feature>
<dbReference type="SUPFAM" id="SSF52540">
    <property type="entry name" value="P-loop containing nucleoside triphosphate hydrolases"/>
    <property type="match status" value="2"/>
</dbReference>
<feature type="region of interest" description="Disordered" evidence="15">
    <location>
        <begin position="1225"/>
        <end position="1254"/>
    </location>
</feature>
<evidence type="ECO:0000256" key="10">
    <source>
        <dbReference type="ARBA" id="ARBA00023242"/>
    </source>
</evidence>
<evidence type="ECO:0000256" key="13">
    <source>
        <dbReference type="ARBA" id="ARBA00079118"/>
    </source>
</evidence>
<dbReference type="InterPro" id="IPR027417">
    <property type="entry name" value="P-loop_NTPase"/>
</dbReference>
<dbReference type="PANTHER" id="PTHR45629">
    <property type="entry name" value="SNF2/RAD54 FAMILY MEMBER"/>
    <property type="match status" value="1"/>
</dbReference>
<sequence>MIKRSSGTTDALMHASVLLFSKRSGALLHIDRQLIQAVSASSGAAELQGLGVAVYDQDVLEQGVLQQVDQAIHEASQAAAKAEAEKEYQSVLDDVRSCMAALKHINKIIEQLTPYATSSKDINRKIESVRRQKENKEKQLKKIRAKQRRLQAILGGEDTLKIEAELLLEDDPGPSTLGSMLMPAQETEWEELIRTGHMTPFGTRVPQKEEKKEPRKFMLSENSGFDAYLADQAKMAVDRKRPAPLKQKNKTAVGKEGKKTNEKLQKRMRKLQRTALKAHSKAPAKRVTPIPKPRTKLQAGGDEMDSEGSEYLPSDELMDPEREEREDRDEGWGEEDEVDYYELKPYRKKSEEKGGGKKGKRRERDEEYYADSSEEDKGSGKKGKEKMKKDDGDVEFYKQRIRRWRRLRLREREEKRERGEEESDQSDAEFDEGFKVPGFLWNKLFKYQGLGPTVIVCPATVMHQWVSEFHTWWPPFRVAVLHDTGSFTQTKEKLISEMAACHGVLITSYSAVRIMQETLQRYDGWHYVILDEGHKIRNPHAGVTTACKQFRTPHRFILSGSPMQNNLKELWSLFDFVFPGKLGTLPIFMEQFSVPITMGGYSNASPVQVQTAYKCACVLRDTINPYLLRRMKADVKANLSLPDKNEQVLFCRLTEAQREVYQGYLDSKVVYQILNGDMQVFSGLIALRKMCNHPDLFSGGPKILKGIPEDQLTEEEHFGFWKRSGKLMVVESLLRLWFKQQHRVLLFTQSRQMLGILEVFVRENGYTYVKMDGTTTIASRQPLIARYNEDKSIFVFLLTTRVGGLGVNLTGANRVIIYDPDWNPSTDTQARERAWRIGQKKEVTVYRLLTAGTIEEKIYHRQIFKHFLTNRILKDPKQRRFFKSNDIYELFTLSNPDGTQGTETSAIFAGTGSDVQAPKKPVRPRSNHRHSVTNHNVSSTGGGAIPSPSPRPGDKTTPLRSNISLNKNNRLTDSQEANQGEADIPIGHPNPHKHSHTNSVSPSTQKQREKHSPHKHRESQGPGPSPYKHREKRKHCDSTVEGPKNKHGNQKQAKVEGHRISYLVKKRSYKGQEEREEQPEKQDQRQSDDYVLAKLFKKSGIHSVMQHDSIMEASNPDFVLVEAEANRVAKDALKALKVSRQHCRLPYNQPAPAPARKRFGQKKNPLLSAPPATDAAIIKKTIARKPIPGGHFSGEGVEVGGSSSTTAPLSSSTLLACMKARNHLSLPQREGDEGEEEEGGARIPSGPPAPPTEHDELLVDLRNFVAFQGAVDGQASTKEVLDHFTPRLTHTQTPVFRELLRNICNFHRAKGQEGTWRLKSDYR</sequence>
<proteinExistence type="inferred from homology"/>
<keyword evidence="8" id="KW-0238">DNA-binding</keyword>
<feature type="compositionally biased region" description="Basic residues" evidence="15">
    <location>
        <begin position="266"/>
        <end position="284"/>
    </location>
</feature>
<dbReference type="InterPro" id="IPR050496">
    <property type="entry name" value="SNF2_RAD54_helicase_repair"/>
</dbReference>
<dbReference type="InterPro" id="IPR001650">
    <property type="entry name" value="Helicase_C-like"/>
</dbReference>
<dbReference type="GO" id="GO:0004386">
    <property type="term" value="F:helicase activity"/>
    <property type="evidence" value="ECO:0007669"/>
    <property type="project" value="UniProtKB-KW"/>
</dbReference>
<evidence type="ECO:0000256" key="2">
    <source>
        <dbReference type="ARBA" id="ARBA00007025"/>
    </source>
</evidence>
<protein>
    <recommendedName>
        <fullName evidence="11">DNA excision repair protein ERCC-6</fullName>
    </recommendedName>
    <alternativeName>
        <fullName evidence="12">ATP-dependent helicase ERCC6</fullName>
    </alternativeName>
    <alternativeName>
        <fullName evidence="13">Cockayne syndrome protein CSB</fullName>
    </alternativeName>
</protein>
<feature type="domain" description="Helicase ATP-binding" evidence="16">
    <location>
        <begin position="439"/>
        <end position="580"/>
    </location>
</feature>
<keyword evidence="5" id="KW-0378">Hydrolase</keyword>
<evidence type="ECO:0000256" key="5">
    <source>
        <dbReference type="ARBA" id="ARBA00022801"/>
    </source>
</evidence>
<keyword evidence="7" id="KW-0067">ATP-binding</keyword>
<dbReference type="Pfam" id="PF00271">
    <property type="entry name" value="Helicase_C"/>
    <property type="match status" value="1"/>
</dbReference>
<organism evidence="18 19">
    <name type="scientific">Oncorhynchus tshawytscha</name>
    <name type="common">Chinook salmon</name>
    <name type="synonym">Salmo tshawytscha</name>
    <dbReference type="NCBI Taxonomy" id="74940"/>
    <lineage>
        <taxon>Eukaryota</taxon>
        <taxon>Metazoa</taxon>
        <taxon>Chordata</taxon>
        <taxon>Craniata</taxon>
        <taxon>Vertebrata</taxon>
        <taxon>Euteleostomi</taxon>
        <taxon>Actinopterygii</taxon>
        <taxon>Neopterygii</taxon>
        <taxon>Teleostei</taxon>
        <taxon>Protacanthopterygii</taxon>
        <taxon>Salmoniformes</taxon>
        <taxon>Salmonidae</taxon>
        <taxon>Salmoninae</taxon>
        <taxon>Oncorhynchus</taxon>
    </lineage>
</organism>
<dbReference type="CDD" id="cd18793">
    <property type="entry name" value="SF2_C_SNF"/>
    <property type="match status" value="1"/>
</dbReference>
<dbReference type="GO" id="GO:0005524">
    <property type="term" value="F:ATP binding"/>
    <property type="evidence" value="ECO:0007669"/>
    <property type="project" value="UniProtKB-KW"/>
</dbReference>